<dbReference type="GO" id="GO:0006782">
    <property type="term" value="P:protoporphyrinogen IX biosynthetic process"/>
    <property type="evidence" value="ECO:0007669"/>
    <property type="project" value="UniProtKB-UniPathway"/>
</dbReference>
<keyword evidence="9 15" id="KW-0560">Oxidoreductase</keyword>
<feature type="domain" description="Radical SAM core" evidence="18">
    <location>
        <begin position="50"/>
        <end position="282"/>
    </location>
</feature>
<comment type="similarity">
    <text evidence="3 15">Belongs to the anaerobic coproporphyrinogen-III oxidase family.</text>
</comment>
<keyword evidence="8 15" id="KW-0479">Metal-binding</keyword>
<feature type="binding site" evidence="16">
    <location>
        <position position="213"/>
    </location>
    <ligand>
        <name>S-adenosyl-L-methionine</name>
        <dbReference type="ChEBI" id="CHEBI:59789"/>
        <label>2</label>
    </ligand>
</feature>
<dbReference type="Gene3D" id="3.80.30.20">
    <property type="entry name" value="tm_1862 like domain"/>
    <property type="match status" value="1"/>
</dbReference>
<evidence type="ECO:0000256" key="11">
    <source>
        <dbReference type="ARBA" id="ARBA00023014"/>
    </source>
</evidence>
<keyword evidence="11 15" id="KW-0411">Iron-sulfur</keyword>
<evidence type="ECO:0000256" key="5">
    <source>
        <dbReference type="ARBA" id="ARBA00022485"/>
    </source>
</evidence>
<dbReference type="GO" id="GO:0046872">
    <property type="term" value="F:metal ion binding"/>
    <property type="evidence" value="ECO:0007669"/>
    <property type="project" value="UniProtKB-KW"/>
</dbReference>
<dbReference type="InterPro" id="IPR004558">
    <property type="entry name" value="Coprogen_oxidase_HemN"/>
</dbReference>
<comment type="subcellular location">
    <subcellularLocation>
        <location evidence="1 15">Cytoplasm</location>
    </subcellularLocation>
</comment>
<comment type="catalytic activity">
    <reaction evidence="14 15">
        <text>coproporphyrinogen III + 2 S-adenosyl-L-methionine = protoporphyrinogen IX + 2 5'-deoxyadenosine + 2 L-methionine + 2 CO2</text>
        <dbReference type="Rhea" id="RHEA:15425"/>
        <dbReference type="ChEBI" id="CHEBI:16526"/>
        <dbReference type="ChEBI" id="CHEBI:17319"/>
        <dbReference type="ChEBI" id="CHEBI:57307"/>
        <dbReference type="ChEBI" id="CHEBI:57309"/>
        <dbReference type="ChEBI" id="CHEBI:57844"/>
        <dbReference type="ChEBI" id="CHEBI:59789"/>
        <dbReference type="EC" id="1.3.98.3"/>
    </reaction>
</comment>
<evidence type="ECO:0000256" key="15">
    <source>
        <dbReference type="PIRNR" id="PIRNR000167"/>
    </source>
</evidence>
<comment type="pathway">
    <text evidence="2 15">Porphyrin-containing compound metabolism; protoporphyrin-IX biosynthesis; protoporphyrinogen-IX from coproporphyrinogen-III (AdoMet route): step 1/1.</text>
</comment>
<evidence type="ECO:0000256" key="3">
    <source>
        <dbReference type="ARBA" id="ARBA00005493"/>
    </source>
</evidence>
<comment type="cofactor">
    <cofactor evidence="15 17">
        <name>[4Fe-4S] cluster</name>
        <dbReference type="ChEBI" id="CHEBI:49883"/>
    </cofactor>
    <text evidence="15 17">Binds 1 [4Fe-4S] cluster. The cluster is coordinated with 3 cysteines and an exchangeable S-adenosyl-L-methionine.</text>
</comment>
<sequence>MTAALFADIPRELIERFDQATSDAVGLPPPAGGQRQAAAHYAASLRALGGRPEEPVALYVHLPFCPVRCLYCACHTTVTHDGTKIDRYLDTLERELDLVTERLGRGRALAQLHLGGGTPNYLTDCQLIRLMEMLAHHFRIGTDTATNIECNPRRTSAGQLDLLKGLGFKGVSFGIQDLDARVQHAIGRVNSVSLVRDVCATARDIGFDCINLDLIYGLPNQTPQGFASTLDRVIEISPDRVRLFSYAHHPTTRPHQYAIDAASLPGPAEKLALLHGAVHTFTESGYSWIGVDSFVRNGDELADAQAAGTLRHTCIGYTCGPARHLLACGTSSLGEVDGVYVQNEPNADAWRKAIEAGRLPILWGHRLSDDDQRRHQAIQHLLCNLEVPLNLLAGLAADYERLVRCAEHGLVEVGTDRIKVTPRGRYFLRGLCTQTEPSLGWSNNHWGVPQLR</sequence>
<protein>
    <recommendedName>
        <fullName evidence="15">Coproporphyrinogen-III oxidase</fullName>
        <ecNumber evidence="15">1.3.98.3</ecNumber>
    </recommendedName>
</protein>
<evidence type="ECO:0000313" key="20">
    <source>
        <dbReference type="Proteomes" id="UP000232638"/>
    </source>
</evidence>
<evidence type="ECO:0000256" key="12">
    <source>
        <dbReference type="ARBA" id="ARBA00023244"/>
    </source>
</evidence>
<feature type="binding site" evidence="16">
    <location>
        <position position="149"/>
    </location>
    <ligand>
        <name>S-adenosyl-L-methionine</name>
        <dbReference type="ChEBI" id="CHEBI:59789"/>
        <label>1</label>
    </ligand>
</feature>
<feature type="binding site" evidence="17">
    <location>
        <position position="65"/>
    </location>
    <ligand>
        <name>[4Fe-4S] cluster</name>
        <dbReference type="ChEBI" id="CHEBI:49883"/>
        <note>4Fe-4S-S-AdoMet</note>
    </ligand>
</feature>
<evidence type="ECO:0000256" key="9">
    <source>
        <dbReference type="ARBA" id="ARBA00023002"/>
    </source>
</evidence>
<dbReference type="AlphaFoldDB" id="A0A2K8UIN3"/>
<name>A0A2K8UIN3_9GAMM</name>
<proteinExistence type="inferred from homology"/>
<dbReference type="Pfam" id="PF04055">
    <property type="entry name" value="Radical_SAM"/>
    <property type="match status" value="1"/>
</dbReference>
<evidence type="ECO:0000256" key="17">
    <source>
        <dbReference type="PIRSR" id="PIRSR000167-2"/>
    </source>
</evidence>
<feature type="binding site" evidence="16">
    <location>
        <position position="59"/>
    </location>
    <ligand>
        <name>S-adenosyl-L-methionine</name>
        <dbReference type="ChEBI" id="CHEBI:59789"/>
        <label>1</label>
    </ligand>
</feature>
<dbReference type="Gene3D" id="1.10.10.920">
    <property type="match status" value="1"/>
</dbReference>
<comment type="function">
    <text evidence="13">Involved in the heme biosynthesis. Catalyzes the anaerobic oxidative decarboxylation of propionate groups of rings A and B of coproporphyrinogen III to yield the vinyl groups in protoporphyrinogen IX.</text>
</comment>
<geneLocation type="plasmid" evidence="20">
    <name>pts485</name>
</geneLocation>
<dbReference type="NCBIfam" id="TIGR00538">
    <property type="entry name" value="hemN"/>
    <property type="match status" value="1"/>
</dbReference>
<keyword evidence="19" id="KW-0614">Plasmid</keyword>
<evidence type="ECO:0000256" key="7">
    <source>
        <dbReference type="ARBA" id="ARBA00022691"/>
    </source>
</evidence>
<evidence type="ECO:0000256" key="10">
    <source>
        <dbReference type="ARBA" id="ARBA00023004"/>
    </source>
</evidence>
<dbReference type="InterPro" id="IPR034505">
    <property type="entry name" value="Coproporphyrinogen-III_oxidase"/>
</dbReference>
<feature type="binding site" evidence="16">
    <location>
        <begin position="71"/>
        <end position="73"/>
    </location>
    <ligand>
        <name>S-adenosyl-L-methionine</name>
        <dbReference type="ChEBI" id="CHEBI:59789"/>
        <label>2</label>
    </ligand>
</feature>
<dbReference type="InterPro" id="IPR023404">
    <property type="entry name" value="rSAM_horseshoe"/>
</dbReference>
<dbReference type="PIRSF" id="PIRSF000167">
    <property type="entry name" value="HemN"/>
    <property type="match status" value="1"/>
</dbReference>
<dbReference type="GO" id="GO:0051989">
    <property type="term" value="F:coproporphyrinogen dehydrogenase activity"/>
    <property type="evidence" value="ECO:0007669"/>
    <property type="project" value="UniProtKB-EC"/>
</dbReference>
<keyword evidence="6 15" id="KW-0963">Cytoplasm</keyword>
<dbReference type="InterPro" id="IPR058240">
    <property type="entry name" value="rSAM_sf"/>
</dbReference>
<dbReference type="SFLD" id="SFLDS00029">
    <property type="entry name" value="Radical_SAM"/>
    <property type="match status" value="1"/>
</dbReference>
<keyword evidence="20" id="KW-1185">Reference proteome</keyword>
<evidence type="ECO:0000256" key="16">
    <source>
        <dbReference type="PIRSR" id="PIRSR000167-1"/>
    </source>
</evidence>
<keyword evidence="12 15" id="KW-0627">Porphyrin biosynthesis</keyword>
<gene>
    <name evidence="19" type="ORF">THSYN_31380</name>
</gene>
<feature type="binding site" evidence="16">
    <location>
        <position position="247"/>
    </location>
    <ligand>
        <name>S-adenosyl-L-methionine</name>
        <dbReference type="ChEBI" id="CHEBI:59789"/>
        <label>2</label>
    </ligand>
</feature>
<dbReference type="PANTHER" id="PTHR13932">
    <property type="entry name" value="COPROPORPHYRINIGEN III OXIDASE"/>
    <property type="match status" value="1"/>
</dbReference>
<comment type="subunit">
    <text evidence="4">Monomer.</text>
</comment>
<evidence type="ECO:0000256" key="8">
    <source>
        <dbReference type="ARBA" id="ARBA00022723"/>
    </source>
</evidence>
<dbReference type="GO" id="GO:0004109">
    <property type="term" value="F:coproporphyrinogen oxidase activity"/>
    <property type="evidence" value="ECO:0007669"/>
    <property type="project" value="InterPro"/>
</dbReference>
<organism evidence="19 20">
    <name type="scientific">Candidatus Thiodictyon syntrophicum</name>
    <dbReference type="NCBI Taxonomy" id="1166950"/>
    <lineage>
        <taxon>Bacteria</taxon>
        <taxon>Pseudomonadati</taxon>
        <taxon>Pseudomonadota</taxon>
        <taxon>Gammaproteobacteria</taxon>
        <taxon>Chromatiales</taxon>
        <taxon>Chromatiaceae</taxon>
        <taxon>Thiodictyon</taxon>
    </lineage>
</organism>
<dbReference type="CDD" id="cd01335">
    <property type="entry name" value="Radical_SAM"/>
    <property type="match status" value="1"/>
</dbReference>
<dbReference type="PANTHER" id="PTHR13932:SF6">
    <property type="entry name" value="OXYGEN-INDEPENDENT COPROPORPHYRINOGEN III OXIDASE"/>
    <property type="match status" value="1"/>
</dbReference>
<dbReference type="OrthoDB" id="9808022at2"/>
<dbReference type="GO" id="GO:0005737">
    <property type="term" value="C:cytoplasm"/>
    <property type="evidence" value="ECO:0007669"/>
    <property type="project" value="UniProtKB-SubCell"/>
</dbReference>
<accession>A0A2K8UIN3</accession>
<dbReference type="EC" id="1.3.98.3" evidence="15"/>
<evidence type="ECO:0000256" key="1">
    <source>
        <dbReference type="ARBA" id="ARBA00004496"/>
    </source>
</evidence>
<evidence type="ECO:0000256" key="14">
    <source>
        <dbReference type="ARBA" id="ARBA00048321"/>
    </source>
</evidence>
<evidence type="ECO:0000256" key="2">
    <source>
        <dbReference type="ARBA" id="ARBA00004785"/>
    </source>
</evidence>
<dbReference type="KEGG" id="tsy:THSYN_31380"/>
<dbReference type="InterPro" id="IPR007197">
    <property type="entry name" value="rSAM"/>
</dbReference>
<dbReference type="SFLD" id="SFLDG01065">
    <property type="entry name" value="anaerobic_coproporphyrinogen-I"/>
    <property type="match status" value="1"/>
</dbReference>
<feature type="binding site" evidence="17">
    <location>
        <position position="69"/>
    </location>
    <ligand>
        <name>[4Fe-4S] cluster</name>
        <dbReference type="ChEBI" id="CHEBI:49883"/>
        <note>4Fe-4S-S-AdoMet</note>
    </ligand>
</feature>
<dbReference type="EMBL" id="CP020372">
    <property type="protein sequence ID" value="AUB85426.1"/>
    <property type="molecule type" value="Genomic_DNA"/>
</dbReference>
<keyword evidence="7 15" id="KW-0949">S-adenosyl-L-methionine</keyword>
<dbReference type="SUPFAM" id="SSF102114">
    <property type="entry name" value="Radical SAM enzymes"/>
    <property type="match status" value="1"/>
</dbReference>
<dbReference type="RefSeq" id="WP_100923052.1">
    <property type="nucleotide sequence ID" value="NZ_CP020372.1"/>
</dbReference>
<feature type="binding site" evidence="16">
    <location>
        <position position="116"/>
    </location>
    <ligand>
        <name>S-adenosyl-L-methionine</name>
        <dbReference type="ChEBI" id="CHEBI:59789"/>
        <label>1</label>
    </ligand>
</feature>
<keyword evidence="5 15" id="KW-0004">4Fe-4S</keyword>
<feature type="binding site" evidence="17">
    <location>
        <position position="72"/>
    </location>
    <ligand>
        <name>[4Fe-4S] cluster</name>
        <dbReference type="ChEBI" id="CHEBI:49883"/>
        <note>4Fe-4S-S-AdoMet</note>
    </ligand>
</feature>
<evidence type="ECO:0000313" key="19">
    <source>
        <dbReference type="EMBL" id="AUB85426.1"/>
    </source>
</evidence>
<dbReference type="GO" id="GO:0051539">
    <property type="term" value="F:4 iron, 4 sulfur cluster binding"/>
    <property type="evidence" value="ECO:0007669"/>
    <property type="project" value="UniProtKB-KW"/>
</dbReference>
<dbReference type="UniPathway" id="UPA00251">
    <property type="reaction ID" value="UER00323"/>
</dbReference>
<evidence type="ECO:0000256" key="13">
    <source>
        <dbReference type="ARBA" id="ARBA00024295"/>
    </source>
</evidence>
<dbReference type="InterPro" id="IPR006638">
    <property type="entry name" value="Elp3/MiaA/NifB-like_rSAM"/>
</dbReference>
<feature type="binding site" evidence="16">
    <location>
        <position position="176"/>
    </location>
    <ligand>
        <name>S-adenosyl-L-methionine</name>
        <dbReference type="ChEBI" id="CHEBI:59789"/>
        <label>2</label>
    </ligand>
</feature>
<dbReference type="SMART" id="SM00729">
    <property type="entry name" value="Elp3"/>
    <property type="match status" value="1"/>
</dbReference>
<dbReference type="PROSITE" id="PS51918">
    <property type="entry name" value="RADICAL_SAM"/>
    <property type="match status" value="1"/>
</dbReference>
<feature type="binding site" evidence="16">
    <location>
        <position position="188"/>
    </location>
    <ligand>
        <name>S-adenosyl-L-methionine</name>
        <dbReference type="ChEBI" id="CHEBI:59789"/>
        <label>2</label>
    </ligand>
</feature>
<evidence type="ECO:0000256" key="4">
    <source>
        <dbReference type="ARBA" id="ARBA00011245"/>
    </source>
</evidence>
<dbReference type="Proteomes" id="UP000232638">
    <property type="component" value="Plasmid pTs485"/>
</dbReference>
<feature type="binding site" evidence="16">
    <location>
        <begin position="117"/>
        <end position="118"/>
    </location>
    <ligand>
        <name>S-adenosyl-L-methionine</name>
        <dbReference type="ChEBI" id="CHEBI:59789"/>
        <label>2</label>
    </ligand>
</feature>
<keyword evidence="10 15" id="KW-0408">Iron</keyword>
<reference evidence="19 20" key="1">
    <citation type="submission" date="2017-03" db="EMBL/GenBank/DDBJ databases">
        <title>Complete genome sequence of Candidatus 'Thiodictyon syntrophicum' sp. nov. strain Cad16T, a photolithoautotroph purple sulfur bacterium isolated from an alpine meromictic lake.</title>
        <authorList>
            <person name="Luedin S.M."/>
            <person name="Pothier J.F."/>
            <person name="Danza F."/>
            <person name="Storelli N."/>
            <person name="Wittwer M."/>
            <person name="Tonolla M."/>
        </authorList>
    </citation>
    <scope>NUCLEOTIDE SEQUENCE [LARGE SCALE GENOMIC DNA]</scope>
    <source>
        <strain evidence="19 20">Cad16T</strain>
        <plasmid evidence="20">Plasmid pts485</plasmid>
    </source>
</reference>
<evidence type="ECO:0000259" key="18">
    <source>
        <dbReference type="PROSITE" id="PS51918"/>
    </source>
</evidence>
<evidence type="ECO:0000256" key="6">
    <source>
        <dbReference type="ARBA" id="ARBA00022490"/>
    </source>
</evidence>